<dbReference type="Proteomes" id="UP000724874">
    <property type="component" value="Unassembled WGS sequence"/>
</dbReference>
<organism evidence="2 3">
    <name type="scientific">Gymnopilus junonius</name>
    <name type="common">Spectacular rustgill mushroom</name>
    <name type="synonym">Gymnopilus spectabilis subsp. junonius</name>
    <dbReference type="NCBI Taxonomy" id="109634"/>
    <lineage>
        <taxon>Eukaryota</taxon>
        <taxon>Fungi</taxon>
        <taxon>Dikarya</taxon>
        <taxon>Basidiomycota</taxon>
        <taxon>Agaricomycotina</taxon>
        <taxon>Agaricomycetes</taxon>
        <taxon>Agaricomycetidae</taxon>
        <taxon>Agaricales</taxon>
        <taxon>Agaricineae</taxon>
        <taxon>Hymenogastraceae</taxon>
        <taxon>Gymnopilus</taxon>
    </lineage>
</organism>
<dbReference type="EMBL" id="JADNYJ010000156">
    <property type="protein sequence ID" value="KAF8878657.1"/>
    <property type="molecule type" value="Genomic_DNA"/>
</dbReference>
<reference evidence="2" key="1">
    <citation type="submission" date="2020-11" db="EMBL/GenBank/DDBJ databases">
        <authorList>
            <consortium name="DOE Joint Genome Institute"/>
            <person name="Ahrendt S."/>
            <person name="Riley R."/>
            <person name="Andreopoulos W."/>
            <person name="LaButti K."/>
            <person name="Pangilinan J."/>
            <person name="Ruiz-duenas F.J."/>
            <person name="Barrasa J.M."/>
            <person name="Sanchez-Garcia M."/>
            <person name="Camarero S."/>
            <person name="Miyauchi S."/>
            <person name="Serrano A."/>
            <person name="Linde D."/>
            <person name="Babiker R."/>
            <person name="Drula E."/>
            <person name="Ayuso-Fernandez I."/>
            <person name="Pacheco R."/>
            <person name="Padilla G."/>
            <person name="Ferreira P."/>
            <person name="Barriuso J."/>
            <person name="Kellner H."/>
            <person name="Castanera R."/>
            <person name="Alfaro M."/>
            <person name="Ramirez L."/>
            <person name="Pisabarro A.G."/>
            <person name="Kuo A."/>
            <person name="Tritt A."/>
            <person name="Lipzen A."/>
            <person name="He G."/>
            <person name="Yan M."/>
            <person name="Ng V."/>
            <person name="Cullen D."/>
            <person name="Martin F."/>
            <person name="Rosso M.-N."/>
            <person name="Henrissat B."/>
            <person name="Hibbett D."/>
            <person name="Martinez A.T."/>
            <person name="Grigoriev I.V."/>
        </authorList>
    </citation>
    <scope>NUCLEOTIDE SEQUENCE</scope>
    <source>
        <strain evidence="2">AH 44721</strain>
    </source>
</reference>
<keyword evidence="3" id="KW-1185">Reference proteome</keyword>
<accession>A0A9P5NBF3</accession>
<evidence type="ECO:0000313" key="3">
    <source>
        <dbReference type="Proteomes" id="UP000724874"/>
    </source>
</evidence>
<feature type="compositionally biased region" description="Polar residues" evidence="1">
    <location>
        <begin position="1"/>
        <end position="20"/>
    </location>
</feature>
<gene>
    <name evidence="2" type="ORF">CPB84DRAFT_1793906</name>
</gene>
<dbReference type="AlphaFoldDB" id="A0A9P5NBF3"/>
<proteinExistence type="predicted"/>
<comment type="caution">
    <text evidence="2">The sequence shown here is derived from an EMBL/GenBank/DDBJ whole genome shotgun (WGS) entry which is preliminary data.</text>
</comment>
<feature type="region of interest" description="Disordered" evidence="1">
    <location>
        <begin position="1"/>
        <end position="48"/>
    </location>
</feature>
<sequence>MQRTSLPTSSHQTQTSSRATITRGHETPNNSAFDTSADYHAGPSSSSYVATQSNYEGYNSDRSTRTLLFAKQFLDRIIDTNHIRSPRLRIGEGMPKTNHPLAKTQGIAHPHQTTHGSVLHHGETEPAVTLNLTAATEADQIQAPKKPLLSKNIHARCSPLKVGHRNIRTHRRKHRKPRPIDGAPEDKDTA</sequence>
<feature type="region of interest" description="Disordered" evidence="1">
    <location>
        <begin position="164"/>
        <end position="190"/>
    </location>
</feature>
<evidence type="ECO:0000313" key="2">
    <source>
        <dbReference type="EMBL" id="KAF8878657.1"/>
    </source>
</evidence>
<evidence type="ECO:0000256" key="1">
    <source>
        <dbReference type="SAM" id="MobiDB-lite"/>
    </source>
</evidence>
<name>A0A9P5NBF3_GYMJU</name>
<feature type="compositionally biased region" description="Basic residues" evidence="1">
    <location>
        <begin position="164"/>
        <end position="177"/>
    </location>
</feature>
<protein>
    <submittedName>
        <fullName evidence="2">Uncharacterized protein</fullName>
    </submittedName>
</protein>